<dbReference type="Proteomes" id="UP001152484">
    <property type="component" value="Unassembled WGS sequence"/>
</dbReference>
<dbReference type="EMBL" id="CAMAPE010000005">
    <property type="protein sequence ID" value="CAH9068696.1"/>
    <property type="molecule type" value="Genomic_DNA"/>
</dbReference>
<reference evidence="2" key="1">
    <citation type="submission" date="2022-07" db="EMBL/GenBank/DDBJ databases">
        <authorList>
            <person name="Macas J."/>
            <person name="Novak P."/>
            <person name="Neumann P."/>
        </authorList>
    </citation>
    <scope>NUCLEOTIDE SEQUENCE</scope>
</reference>
<dbReference type="InterPro" id="IPR004252">
    <property type="entry name" value="Probable_transposase_24"/>
</dbReference>
<dbReference type="AlphaFoldDB" id="A0A9P1E016"/>
<evidence type="ECO:0000313" key="3">
    <source>
        <dbReference type="Proteomes" id="UP001152484"/>
    </source>
</evidence>
<comment type="caution">
    <text evidence="2">The sequence shown here is derived from an EMBL/GenBank/DDBJ whole genome shotgun (WGS) entry which is preliminary data.</text>
</comment>
<protein>
    <submittedName>
        <fullName evidence="2">Uncharacterized protein</fullName>
    </submittedName>
</protein>
<dbReference type="OrthoDB" id="1678820at2759"/>
<feature type="region of interest" description="Disordered" evidence="1">
    <location>
        <begin position="104"/>
        <end position="124"/>
    </location>
</feature>
<sequence>MRSKPSILDTIIGILTTNYHGPWYSFKHADESQRERWWTLFQNKYEWDPYIHKRIKKRFESRASSWLSKNLGRARRKDEKPEWISKEHWAVLKEYWGSDEFKKKSVAGKKNRSTEAARGSQFRGGRIPVTTHVQRMTESLKRTPLKIEVFEKVYVPKAGDPPPRVIETR</sequence>
<evidence type="ECO:0000256" key="1">
    <source>
        <dbReference type="SAM" id="MobiDB-lite"/>
    </source>
</evidence>
<dbReference type="Pfam" id="PF03004">
    <property type="entry name" value="Transposase_24"/>
    <property type="match status" value="1"/>
</dbReference>
<gene>
    <name evidence="2" type="ORF">CEURO_LOCUS2911</name>
</gene>
<name>A0A9P1E016_CUSEU</name>
<keyword evidence="3" id="KW-1185">Reference proteome</keyword>
<evidence type="ECO:0000313" key="2">
    <source>
        <dbReference type="EMBL" id="CAH9068696.1"/>
    </source>
</evidence>
<organism evidence="2 3">
    <name type="scientific">Cuscuta europaea</name>
    <name type="common">European dodder</name>
    <dbReference type="NCBI Taxonomy" id="41803"/>
    <lineage>
        <taxon>Eukaryota</taxon>
        <taxon>Viridiplantae</taxon>
        <taxon>Streptophyta</taxon>
        <taxon>Embryophyta</taxon>
        <taxon>Tracheophyta</taxon>
        <taxon>Spermatophyta</taxon>
        <taxon>Magnoliopsida</taxon>
        <taxon>eudicotyledons</taxon>
        <taxon>Gunneridae</taxon>
        <taxon>Pentapetalae</taxon>
        <taxon>asterids</taxon>
        <taxon>lamiids</taxon>
        <taxon>Solanales</taxon>
        <taxon>Convolvulaceae</taxon>
        <taxon>Cuscuteae</taxon>
        <taxon>Cuscuta</taxon>
        <taxon>Cuscuta subgen. Cuscuta</taxon>
    </lineage>
</organism>
<proteinExistence type="predicted"/>
<accession>A0A9P1E016</accession>